<feature type="region of interest" description="Disordered" evidence="1">
    <location>
        <begin position="1"/>
        <end position="21"/>
    </location>
</feature>
<evidence type="ECO:0000256" key="1">
    <source>
        <dbReference type="SAM" id="MobiDB-lite"/>
    </source>
</evidence>
<dbReference type="OrthoDB" id="446209at2759"/>
<evidence type="ECO:0000313" key="2">
    <source>
        <dbReference type="EMBL" id="CAE7620521.1"/>
    </source>
</evidence>
<reference evidence="2" key="1">
    <citation type="submission" date="2021-02" db="EMBL/GenBank/DDBJ databases">
        <authorList>
            <person name="Dougan E. K."/>
            <person name="Rhodes N."/>
            <person name="Thang M."/>
            <person name="Chan C."/>
        </authorList>
    </citation>
    <scope>NUCLEOTIDE SEQUENCE</scope>
</reference>
<comment type="caution">
    <text evidence="2">The sequence shown here is derived from an EMBL/GenBank/DDBJ whole genome shotgun (WGS) entry which is preliminary data.</text>
</comment>
<accession>A0A812VHJ4</accession>
<sequence length="538" mass="61233">MRSGGAQQRKRKREDDERRCGLHSSSLATHLIYQFAWGAYSPQEVQRLASLALNDMKKVARPEDLPQDLIDVAAIGAGGKHPSKCHGDLIKLVEPQIKLPQPTVAKLPFKAPVKEHDQAMFLPHEVFASLYKDYGDAWVRSMVPSEGNIPEFWDSVAEHPSLQNHPLKLRGDFRSKCIPIGLHGDDVPCTGLGKCWVSKQTQFSWYSLLATGESTKDGMFWIYGCMEKLRSNDLASHTMHKFLHILAWSFLWLSRGQWPDEDWNGKKYPRGSREQKRALKPLASGFYCCLFSIIGDLDYFAGILQLPHFASKSNPCPLCRASSTGSDQFMFGSVLALLTHTVLPATPLENLKRVWARVLHFYKASRTPAANRFRSLGKLSMFVRRTGYPKLRGKGHELKHFGRALLDVWQHFHNPVIRIHQQILLMLQLNVRMEDLLLDHKTCFVFPPAAAQEFRETASAMEGIQNFDVTSKFHMLQHIADYAHCLSPRLVWCFSGEDLMRHLQKLAQASSRGVKAVSVVNKMSRKYRLAMHMQFTKV</sequence>
<name>A0A812VHJ4_9DINO</name>
<protein>
    <submittedName>
        <fullName evidence="2">Uncharacterized protein</fullName>
    </submittedName>
</protein>
<evidence type="ECO:0000313" key="3">
    <source>
        <dbReference type="Proteomes" id="UP000604046"/>
    </source>
</evidence>
<proteinExistence type="predicted"/>
<dbReference type="EMBL" id="CAJNDS010002855">
    <property type="protein sequence ID" value="CAE7620521.1"/>
    <property type="molecule type" value="Genomic_DNA"/>
</dbReference>
<organism evidence="2 3">
    <name type="scientific">Symbiodinium natans</name>
    <dbReference type="NCBI Taxonomy" id="878477"/>
    <lineage>
        <taxon>Eukaryota</taxon>
        <taxon>Sar</taxon>
        <taxon>Alveolata</taxon>
        <taxon>Dinophyceae</taxon>
        <taxon>Suessiales</taxon>
        <taxon>Symbiodiniaceae</taxon>
        <taxon>Symbiodinium</taxon>
    </lineage>
</organism>
<dbReference type="AlphaFoldDB" id="A0A812VHJ4"/>
<keyword evidence="3" id="KW-1185">Reference proteome</keyword>
<gene>
    <name evidence="2" type="ORF">SNAT2548_LOCUS35269</name>
</gene>
<dbReference type="Proteomes" id="UP000604046">
    <property type="component" value="Unassembled WGS sequence"/>
</dbReference>